<evidence type="ECO:0000256" key="5">
    <source>
        <dbReference type="ARBA" id="ARBA00022826"/>
    </source>
</evidence>
<feature type="compositionally biased region" description="Basic and acidic residues" evidence="12">
    <location>
        <begin position="687"/>
        <end position="714"/>
    </location>
</feature>
<keyword evidence="16" id="KW-1185">Reference proteome</keyword>
<feature type="compositionally biased region" description="Polar residues" evidence="12">
    <location>
        <begin position="674"/>
        <end position="686"/>
    </location>
</feature>
<feature type="compositionally biased region" description="Acidic residues" evidence="12">
    <location>
        <begin position="724"/>
        <end position="737"/>
    </location>
</feature>
<dbReference type="EMBL" id="CALNXK010000009">
    <property type="protein sequence ID" value="CAH3041854.1"/>
    <property type="molecule type" value="Genomic_DNA"/>
</dbReference>
<gene>
    <name evidence="15" type="ORF">PLOB_00047961</name>
</gene>
<dbReference type="Gene3D" id="1.10.287.70">
    <property type="match status" value="1"/>
</dbReference>
<keyword evidence="2" id="KW-0813">Transport</keyword>
<dbReference type="InterPro" id="IPR003148">
    <property type="entry name" value="RCK_N"/>
</dbReference>
<feature type="transmembrane region" description="Helical" evidence="13">
    <location>
        <begin position="154"/>
        <end position="177"/>
    </location>
</feature>
<evidence type="ECO:0000256" key="6">
    <source>
        <dbReference type="ARBA" id="ARBA00022958"/>
    </source>
</evidence>
<feature type="region of interest" description="Disordered" evidence="12">
    <location>
        <begin position="666"/>
        <end position="737"/>
    </location>
</feature>
<dbReference type="Pfam" id="PF22614">
    <property type="entry name" value="Slo-like_RCK"/>
    <property type="match status" value="2"/>
</dbReference>
<keyword evidence="7 13" id="KW-1133">Transmembrane helix</keyword>
<dbReference type="Proteomes" id="UP001159405">
    <property type="component" value="Unassembled WGS sequence"/>
</dbReference>
<evidence type="ECO:0000256" key="12">
    <source>
        <dbReference type="SAM" id="MobiDB-lite"/>
    </source>
</evidence>
<comment type="caution">
    <text evidence="15">The sequence shown here is derived from an EMBL/GenBank/DDBJ whole genome shotgun (WGS) entry which is preliminary data.</text>
</comment>
<sequence length="1160" mass="132271">MATSAAALENKKVRIQTTINSSKRAPVTVTVTDFDSFGPRYRLRDLLSSDKNEDKERVRVEHYVRDKSFKERLKFYFVTDQRSSIRWQIFRFMLKILSCVLYVVRSVQDTEPHLAGGYGCPDNRTVNPEWSCPEFEENASDYHEWSLLWVHRPFPLWVVQTVIAVYSMLDAILLSYLTYKGGSVLNQIIHTRLIAEILLGLPFVVSIFYNRLHNLWVPLFLNCWLAKSALDTMLNDLHRLVLRQQSALSQKVLIVFGTVCCILFTGICGIHHLERAVPDPWNFFECIWFIVVTFSTVGYGDFRPGDWPGQTFVIIMIACALILLPVELEQLAFLLVTRQKEGGTFNRMLAGSEKHVVLCATNLRPTTLIDFLNEFYADVKLQDHHVVLLCPSELDSTLRLLLQVPVWSQRVTYLKGSALIDEDLIRARVEDAGGCFILTDRYADNREAADKHTILRTWAIQDFAPSTRLFVQILKPENKFHVSFAEHLVCEDEIKHALLASNCVCPGISTFFTLLLHTLHEQRGSEDWHEMFGKCAGNEIYDIRLGASKMFRPYCGKTFTHTAFHVHNKYGVTLFAVCAAKKSRRILLNPGPTHIMDYDDRCYYIAISSEEDSYIKAYKEPKQSSVGLFKNSVRYRNDSVLTASSVALELRTDAVEPVSLKYLDEAPANGVDHGNSNDQIAPSSSRLKPEQSERSPGKKGVTKEVMFDIGDSRRSSNSYVPSESDLEDDEESSQQEMDLLDDTSRIPSYMAGAPPCSLYIGHTPIKCHLLKNPKKACCLGLRNEACLDRDLNDSAHLHQRQHGAIIVASPVAEAGLYNFILPLRAYQRPKCTLKPIVLLLKEEPNEDFLMAVRHFPMLYYMVGTINSLDDLLKAGCLHADSIVVVGYRSHGQIYDEDHMADATTIVDVQSIYRCFPRATLIVELTHASNMRFMKFNADLSLTPEMKSESMSNFKTRSFRESMKRRVKQKDHLNYMFREPFAAGHVFSMSMLDTLLYQAFVKTYMIKLVRLMLGCEQAPGSGYLSSLKVREDHIWIETYGRLFQRLCSTTCAIPIGLYRTRIPEVDCVDACPKRRKKEVGDIKDIIKNRMKTLNILEIEPDMEQRPGNSYVIVNPPPEFELKAGDIIYLIRPCNAHEEQNSTDPEIMVPKSDIEDLHHTSL</sequence>
<keyword evidence="9 13" id="KW-0472">Membrane</keyword>
<evidence type="ECO:0000256" key="11">
    <source>
        <dbReference type="ARBA" id="ARBA00034430"/>
    </source>
</evidence>
<feature type="transmembrane region" description="Helical" evidence="13">
    <location>
        <begin position="189"/>
        <end position="209"/>
    </location>
</feature>
<dbReference type="PROSITE" id="PS51201">
    <property type="entry name" value="RCK_N"/>
    <property type="match status" value="1"/>
</dbReference>
<dbReference type="InterPro" id="IPR003929">
    <property type="entry name" value="K_chnl_BK_asu"/>
</dbReference>
<evidence type="ECO:0000256" key="1">
    <source>
        <dbReference type="ARBA" id="ARBA00004141"/>
    </source>
</evidence>
<evidence type="ECO:0000259" key="14">
    <source>
        <dbReference type="PROSITE" id="PS51201"/>
    </source>
</evidence>
<evidence type="ECO:0000256" key="13">
    <source>
        <dbReference type="SAM" id="Phobius"/>
    </source>
</evidence>
<evidence type="ECO:0000313" key="15">
    <source>
        <dbReference type="EMBL" id="CAH3041854.1"/>
    </source>
</evidence>
<reference evidence="15 16" key="1">
    <citation type="submission" date="2022-05" db="EMBL/GenBank/DDBJ databases">
        <authorList>
            <consortium name="Genoscope - CEA"/>
            <person name="William W."/>
        </authorList>
    </citation>
    <scope>NUCLEOTIDE SEQUENCE [LARGE SCALE GENOMIC DNA]</scope>
</reference>
<keyword evidence="5" id="KW-0631">Potassium channel</keyword>
<dbReference type="PANTHER" id="PTHR10027:SF10">
    <property type="entry name" value="SLOWPOKE 2, ISOFORM D"/>
    <property type="match status" value="1"/>
</dbReference>
<name>A0ABN8N3W3_9CNID</name>
<accession>A0ABN8N3W3</accession>
<evidence type="ECO:0000256" key="7">
    <source>
        <dbReference type="ARBA" id="ARBA00022989"/>
    </source>
</evidence>
<comment type="subcellular location">
    <subcellularLocation>
        <location evidence="1">Membrane</location>
        <topology evidence="1">Multi-pass membrane protein</topology>
    </subcellularLocation>
</comment>
<dbReference type="PANTHER" id="PTHR10027">
    <property type="entry name" value="CALCIUM-ACTIVATED POTASSIUM CHANNEL ALPHA CHAIN"/>
    <property type="match status" value="1"/>
</dbReference>
<evidence type="ECO:0000313" key="16">
    <source>
        <dbReference type="Proteomes" id="UP001159405"/>
    </source>
</evidence>
<dbReference type="Pfam" id="PF07885">
    <property type="entry name" value="Ion_trans_2"/>
    <property type="match status" value="1"/>
</dbReference>
<dbReference type="Pfam" id="PF03493">
    <property type="entry name" value="BK_channel_a"/>
    <property type="match status" value="1"/>
</dbReference>
<protein>
    <recommendedName>
        <fullName evidence="14">RCK N-terminal domain-containing protein</fullName>
    </recommendedName>
</protein>
<evidence type="ECO:0000256" key="8">
    <source>
        <dbReference type="ARBA" id="ARBA00023065"/>
    </source>
</evidence>
<dbReference type="Gene3D" id="3.40.50.720">
    <property type="entry name" value="NAD(P)-binding Rossmann-like Domain"/>
    <property type="match status" value="2"/>
</dbReference>
<evidence type="ECO:0000256" key="9">
    <source>
        <dbReference type="ARBA" id="ARBA00023136"/>
    </source>
</evidence>
<keyword evidence="4 13" id="KW-0812">Transmembrane</keyword>
<dbReference type="InterPro" id="IPR047871">
    <property type="entry name" value="K_chnl_Slo-like"/>
</dbReference>
<dbReference type="SUPFAM" id="SSF81324">
    <property type="entry name" value="Voltage-gated potassium channels"/>
    <property type="match status" value="1"/>
</dbReference>
<proteinExistence type="predicted"/>
<feature type="transmembrane region" description="Helical" evidence="13">
    <location>
        <begin position="280"/>
        <end position="300"/>
    </location>
</feature>
<keyword evidence="8" id="KW-0406">Ion transport</keyword>
<evidence type="ECO:0000256" key="2">
    <source>
        <dbReference type="ARBA" id="ARBA00022448"/>
    </source>
</evidence>
<feature type="domain" description="RCK N-terminal" evidence="14">
    <location>
        <begin position="353"/>
        <end position="489"/>
    </location>
</feature>
<keyword evidence="6" id="KW-0630">Potassium</keyword>
<organism evidence="15 16">
    <name type="scientific">Porites lobata</name>
    <dbReference type="NCBI Taxonomy" id="104759"/>
    <lineage>
        <taxon>Eukaryota</taxon>
        <taxon>Metazoa</taxon>
        <taxon>Cnidaria</taxon>
        <taxon>Anthozoa</taxon>
        <taxon>Hexacorallia</taxon>
        <taxon>Scleractinia</taxon>
        <taxon>Fungiina</taxon>
        <taxon>Poritidae</taxon>
        <taxon>Porites</taxon>
    </lineage>
</organism>
<keyword evidence="10" id="KW-0407">Ion channel</keyword>
<keyword evidence="3" id="KW-0633">Potassium transport</keyword>
<feature type="transmembrane region" description="Helical" evidence="13">
    <location>
        <begin position="312"/>
        <end position="336"/>
    </location>
</feature>
<dbReference type="InterPro" id="IPR013099">
    <property type="entry name" value="K_chnl_dom"/>
</dbReference>
<feature type="transmembrane region" description="Helical" evidence="13">
    <location>
        <begin position="252"/>
        <end position="274"/>
    </location>
</feature>
<evidence type="ECO:0000256" key="3">
    <source>
        <dbReference type="ARBA" id="ARBA00022538"/>
    </source>
</evidence>
<evidence type="ECO:0000256" key="4">
    <source>
        <dbReference type="ARBA" id="ARBA00022692"/>
    </source>
</evidence>
<comment type="catalytic activity">
    <reaction evidence="11">
        <text>K(+)(in) = K(+)(out)</text>
        <dbReference type="Rhea" id="RHEA:29463"/>
        <dbReference type="ChEBI" id="CHEBI:29103"/>
    </reaction>
</comment>
<evidence type="ECO:0000256" key="10">
    <source>
        <dbReference type="ARBA" id="ARBA00023303"/>
    </source>
</evidence>